<proteinExistence type="predicted"/>
<accession>A0ABS3R318</accession>
<dbReference type="SUPFAM" id="SSF48403">
    <property type="entry name" value="Ankyrin repeat"/>
    <property type="match status" value="1"/>
</dbReference>
<organism evidence="2 3">
    <name type="scientific">Actinomadura nitritigenes</name>
    <dbReference type="NCBI Taxonomy" id="134602"/>
    <lineage>
        <taxon>Bacteria</taxon>
        <taxon>Bacillati</taxon>
        <taxon>Actinomycetota</taxon>
        <taxon>Actinomycetes</taxon>
        <taxon>Streptosporangiales</taxon>
        <taxon>Thermomonosporaceae</taxon>
        <taxon>Actinomadura</taxon>
    </lineage>
</organism>
<dbReference type="PROSITE" id="PS50297">
    <property type="entry name" value="ANK_REP_REGION"/>
    <property type="match status" value="1"/>
</dbReference>
<dbReference type="Gene3D" id="1.25.40.20">
    <property type="entry name" value="Ankyrin repeat-containing domain"/>
    <property type="match status" value="1"/>
</dbReference>
<dbReference type="InterPro" id="IPR002110">
    <property type="entry name" value="Ankyrin_rpt"/>
</dbReference>
<gene>
    <name evidence="2" type="ORF">J4557_24240</name>
</gene>
<comment type="caution">
    <text evidence="2">The sequence shown here is derived from an EMBL/GenBank/DDBJ whole genome shotgun (WGS) entry which is preliminary data.</text>
</comment>
<dbReference type="PROSITE" id="PS50088">
    <property type="entry name" value="ANK_REPEAT"/>
    <property type="match status" value="1"/>
</dbReference>
<evidence type="ECO:0000313" key="2">
    <source>
        <dbReference type="EMBL" id="MBO2440643.1"/>
    </source>
</evidence>
<dbReference type="InterPro" id="IPR036770">
    <property type="entry name" value="Ankyrin_rpt-contain_sf"/>
</dbReference>
<dbReference type="Proteomes" id="UP000666915">
    <property type="component" value="Unassembled WGS sequence"/>
</dbReference>
<dbReference type="EMBL" id="JAGEOK010000015">
    <property type="protein sequence ID" value="MBO2440643.1"/>
    <property type="molecule type" value="Genomic_DNA"/>
</dbReference>
<evidence type="ECO:0000313" key="3">
    <source>
        <dbReference type="Proteomes" id="UP000666915"/>
    </source>
</evidence>
<keyword evidence="3" id="KW-1185">Reference proteome</keyword>
<sequence length="576" mass="63352">MTMIGTRAAPRALRPDEASRLRRIRRYAVPRWMIERATERRLAGDWRGACAAANVDVAFDLADVAGEHGREVADALEDDLRHLAPDLLRWHAPRVGRGRTTLVPDQVLVLSADPDDPRRTLHVTTPRQLVHGPQRLTLRFGVISADDWLYLNTDLPYLSVWHNVLHQWDTARHLWDVRHADELRERCGGDGTRAPFLEPDGTPRPSGLLPSAAYGRDDPVAHAEWAVLLHEAGDVLGAFAAAGIAVDETGVELEEYLGGGVVETAGVLARLPLAPARLADEVRRLAERGHGDAYWIPANQHVGVVLRRAGGGLGVELASRDDLAGAMPVLPDAAWRMAPDVEALRHGVVPAEELHPLVRDALAPARAFTGPGGPPGPDRPGPVRIRCRGEWHEVAFRDGALRMPHDEGERRREQALLALGGAVGGCEAADRGWREGGRLPKALDAQRRELLARVQHGDTPAVLALLDAGVDPRVRDARGRTLLHALPMLDWEPLLPRLLPVLDLEARDGCGRTPLHVVVFEEGPPELVRALVDAGARIDVQDEDEISLLRVIGWRRSDLGFLEKRIRDEHPEIDDW</sequence>
<reference evidence="2 3" key="1">
    <citation type="submission" date="2021-03" db="EMBL/GenBank/DDBJ databases">
        <authorList>
            <person name="Kanchanasin P."/>
            <person name="Saeng-In P."/>
            <person name="Phongsopitanun W."/>
            <person name="Yuki M."/>
            <person name="Kudo T."/>
            <person name="Ohkuma M."/>
            <person name="Tanasupawat S."/>
        </authorList>
    </citation>
    <scope>NUCLEOTIDE SEQUENCE [LARGE SCALE GENOMIC DNA]</scope>
    <source>
        <strain evidence="2 3">L46</strain>
    </source>
</reference>
<name>A0ABS3R318_9ACTN</name>
<protein>
    <submittedName>
        <fullName evidence="2">Ankyrin repeat domain-containing protein</fullName>
    </submittedName>
</protein>
<keyword evidence="1" id="KW-0040">ANK repeat</keyword>
<feature type="repeat" description="ANK" evidence="1">
    <location>
        <begin position="510"/>
        <end position="543"/>
    </location>
</feature>
<evidence type="ECO:0000256" key="1">
    <source>
        <dbReference type="PROSITE-ProRule" id="PRU00023"/>
    </source>
</evidence>
<dbReference type="Pfam" id="PF12796">
    <property type="entry name" value="Ank_2"/>
    <property type="match status" value="1"/>
</dbReference>